<feature type="region of interest" description="Disordered" evidence="2">
    <location>
        <begin position="407"/>
        <end position="467"/>
    </location>
</feature>
<feature type="compositionally biased region" description="Low complexity" evidence="2">
    <location>
        <begin position="445"/>
        <end position="460"/>
    </location>
</feature>
<feature type="compositionally biased region" description="Low complexity" evidence="2">
    <location>
        <begin position="163"/>
        <end position="175"/>
    </location>
</feature>
<dbReference type="VEuPathDB" id="TriTrypDB:LpyrH10_38_0510"/>
<evidence type="ECO:0000256" key="1">
    <source>
        <dbReference type="SAM" id="Coils"/>
    </source>
</evidence>
<organism evidence="3 4">
    <name type="scientific">Leptomonas pyrrhocoris</name>
    <name type="common">Firebug parasite</name>
    <dbReference type="NCBI Taxonomy" id="157538"/>
    <lineage>
        <taxon>Eukaryota</taxon>
        <taxon>Discoba</taxon>
        <taxon>Euglenozoa</taxon>
        <taxon>Kinetoplastea</taxon>
        <taxon>Metakinetoplastina</taxon>
        <taxon>Trypanosomatida</taxon>
        <taxon>Trypanosomatidae</taxon>
        <taxon>Leishmaniinae</taxon>
        <taxon>Leptomonas</taxon>
    </lineage>
</organism>
<dbReference type="EMBL" id="LGTL01000038">
    <property type="protein sequence ID" value="KPA73318.1"/>
    <property type="molecule type" value="Genomic_DNA"/>
</dbReference>
<keyword evidence="1" id="KW-0175">Coiled coil</keyword>
<sequence>MMTADPEALLTKYQNGFTVYENFLLRETQTPPNSQQRLTKPARQQQPHVDPNATILDMNDAHDAAAGGEDGQLGEDEAAHEHSAGRHDVARPHARPHSATAAAAAAATVEDTSASPAARPPASHRTTSAAAAAAVARAIAAHGGLDGPLTVPQSGGAPHNHRSASNNTASASSRTPHQAKSSVARPLYHTPNITTTTAADRRRPSAGLLDEVDQLIEERLQSAGRYRSTASPDAMYIKSQAWLLRRRQINEALRREQEDMELRECSFQPQLGPAAEAETASNFLPPAEDDSPYAAAGRTVAEDPGVAQHLARLEAARQRRRETQARLDGARHRKWTGRTTVPHAFQLGGRVAEPIPSLRKPCQPQDGEVEPWLAGAHNTANASAATTKSASRSRIAFGTVVSAEKMTDSPNVYHKKSRSGMRANGGGGALKRRPNAQSIPQSEGQQPLICSPPSQQQQQKQEAEPERALRTVDYDADVKLGNNDAAAVAASDAAEMARDAQDSQDLVRRLADQLANKDAVIQEKMDDLERLHRELEAVKETLQQIASLGTEKP</sequence>
<dbReference type="AlphaFoldDB" id="A0A0N0DQH9"/>
<feature type="region of interest" description="Disordered" evidence="2">
    <location>
        <begin position="273"/>
        <end position="293"/>
    </location>
</feature>
<evidence type="ECO:0000256" key="2">
    <source>
        <dbReference type="SAM" id="MobiDB-lite"/>
    </source>
</evidence>
<feature type="coiled-coil region" evidence="1">
    <location>
        <begin position="511"/>
        <end position="548"/>
    </location>
</feature>
<feature type="compositionally biased region" description="Polar residues" evidence="2">
    <location>
        <begin position="28"/>
        <end position="47"/>
    </location>
</feature>
<feature type="coiled-coil region" evidence="1">
    <location>
        <begin position="306"/>
        <end position="333"/>
    </location>
</feature>
<proteinExistence type="predicted"/>
<evidence type="ECO:0000313" key="3">
    <source>
        <dbReference type="EMBL" id="KPA73318.1"/>
    </source>
</evidence>
<feature type="compositionally biased region" description="Basic and acidic residues" evidence="2">
    <location>
        <begin position="77"/>
        <end position="91"/>
    </location>
</feature>
<feature type="compositionally biased region" description="Low complexity" evidence="2">
    <location>
        <begin position="97"/>
        <end position="130"/>
    </location>
</feature>
<feature type="region of interest" description="Disordered" evidence="2">
    <location>
        <begin position="145"/>
        <end position="206"/>
    </location>
</feature>
<dbReference type="Proteomes" id="UP000037923">
    <property type="component" value="Unassembled WGS sequence"/>
</dbReference>
<protein>
    <submittedName>
        <fullName evidence="3">Uncharacterized protein</fullName>
    </submittedName>
</protein>
<feature type="compositionally biased region" description="Polar residues" evidence="2">
    <location>
        <begin position="435"/>
        <end position="444"/>
    </location>
</feature>
<keyword evidence="4" id="KW-1185">Reference proteome</keyword>
<comment type="caution">
    <text evidence="3">The sequence shown here is derived from an EMBL/GenBank/DDBJ whole genome shotgun (WGS) entry which is preliminary data.</text>
</comment>
<reference evidence="3 4" key="1">
    <citation type="submission" date="2015-07" db="EMBL/GenBank/DDBJ databases">
        <title>High-quality genome of monoxenous trypanosomatid Leptomonas pyrrhocoris.</title>
        <authorList>
            <person name="Flegontov P."/>
            <person name="Butenko A."/>
            <person name="Firsov S."/>
            <person name="Vlcek C."/>
            <person name="Logacheva M.D."/>
            <person name="Field M."/>
            <person name="Filatov D."/>
            <person name="Flegontova O."/>
            <person name="Gerasimov E."/>
            <person name="Jackson A.P."/>
            <person name="Kelly S."/>
            <person name="Opperdoes F."/>
            <person name="O'Reilly A."/>
            <person name="Votypka J."/>
            <person name="Yurchenko V."/>
            <person name="Lukes J."/>
        </authorList>
    </citation>
    <scope>NUCLEOTIDE SEQUENCE [LARGE SCALE GENOMIC DNA]</scope>
    <source>
        <strain evidence="3">H10</strain>
    </source>
</reference>
<dbReference type="GeneID" id="26910292"/>
<dbReference type="OMA" id="GARDMVC"/>
<evidence type="ECO:0000313" key="4">
    <source>
        <dbReference type="Proteomes" id="UP000037923"/>
    </source>
</evidence>
<accession>A0A0N0DQH9</accession>
<feature type="region of interest" description="Disordered" evidence="2">
    <location>
        <begin position="63"/>
        <end position="130"/>
    </location>
</feature>
<feature type="region of interest" description="Disordered" evidence="2">
    <location>
        <begin position="28"/>
        <end position="49"/>
    </location>
</feature>
<dbReference type="OrthoDB" id="266440at2759"/>
<name>A0A0N0DQH9_LEPPY</name>
<dbReference type="RefSeq" id="XP_015651757.1">
    <property type="nucleotide sequence ID" value="XM_015809717.1"/>
</dbReference>
<gene>
    <name evidence="3" type="ORF">ABB37_10012</name>
</gene>